<dbReference type="AlphaFoldDB" id="A0A060Z7C0"/>
<gene>
    <name evidence="5" type="ORF">GSONMT00037866001</name>
</gene>
<evidence type="ECO:0000256" key="2">
    <source>
        <dbReference type="ARBA" id="ARBA00022884"/>
    </source>
</evidence>
<feature type="domain" description="RRM" evidence="4">
    <location>
        <begin position="6"/>
        <end position="42"/>
    </location>
</feature>
<dbReference type="InterPro" id="IPR000504">
    <property type="entry name" value="RRM_dom"/>
</dbReference>
<name>A0A060Z7C0_ONCMY</name>
<evidence type="ECO:0000259" key="4">
    <source>
        <dbReference type="PROSITE" id="PS50102"/>
    </source>
</evidence>
<dbReference type="Proteomes" id="UP000193380">
    <property type="component" value="Unassembled WGS sequence"/>
</dbReference>
<dbReference type="GO" id="GO:0007417">
    <property type="term" value="P:central nervous system development"/>
    <property type="evidence" value="ECO:0007669"/>
    <property type="project" value="TreeGrafter"/>
</dbReference>
<proteinExistence type="predicted"/>
<evidence type="ECO:0000313" key="6">
    <source>
        <dbReference type="Proteomes" id="UP000193380"/>
    </source>
</evidence>
<dbReference type="Pfam" id="PF00076">
    <property type="entry name" value="RRM_1"/>
    <property type="match status" value="1"/>
</dbReference>
<dbReference type="GO" id="GO:0005737">
    <property type="term" value="C:cytoplasm"/>
    <property type="evidence" value="ECO:0007669"/>
    <property type="project" value="TreeGrafter"/>
</dbReference>
<dbReference type="GO" id="GO:0006417">
    <property type="term" value="P:regulation of translation"/>
    <property type="evidence" value="ECO:0007669"/>
    <property type="project" value="TreeGrafter"/>
</dbReference>
<dbReference type="PROSITE" id="PS50102">
    <property type="entry name" value="RRM"/>
    <property type="match status" value="1"/>
</dbReference>
<dbReference type="EMBL" id="FR932107">
    <property type="protein sequence ID" value="CDQ97619.1"/>
    <property type="molecule type" value="Genomic_DNA"/>
</dbReference>
<keyword evidence="1" id="KW-0677">Repeat</keyword>
<dbReference type="SUPFAM" id="SSF54928">
    <property type="entry name" value="RNA-binding domain, RBD"/>
    <property type="match status" value="1"/>
</dbReference>
<dbReference type="STRING" id="8022.A0A060Z7C0"/>
<dbReference type="PaxDb" id="8022-A0A060Z7C0"/>
<keyword evidence="2 3" id="KW-0694">RNA-binding</keyword>
<sequence>MVTRTKKIFVGGLSANTVVEDVKQYFEQFGKVRRIIVGSSLVWSGSWQTMSVWVGGYSYPVTVLGCCFQAVVYD</sequence>
<reference evidence="5" key="1">
    <citation type="journal article" date="2014" name="Nat. Commun.">
        <title>The rainbow trout genome provides novel insights into evolution after whole-genome duplication in vertebrates.</title>
        <authorList>
            <person name="Berthelot C."/>
            <person name="Brunet F."/>
            <person name="Chalopin D."/>
            <person name="Juanchich A."/>
            <person name="Bernard M."/>
            <person name="Noel B."/>
            <person name="Bento P."/>
            <person name="Da Silva C."/>
            <person name="Labadie K."/>
            <person name="Alberti A."/>
            <person name="Aury J.M."/>
            <person name="Louis A."/>
            <person name="Dehais P."/>
            <person name="Bardou P."/>
            <person name="Montfort J."/>
            <person name="Klopp C."/>
            <person name="Cabau C."/>
            <person name="Gaspin C."/>
            <person name="Thorgaard G.H."/>
            <person name="Boussaha M."/>
            <person name="Quillet E."/>
            <person name="Guyomard R."/>
            <person name="Galiana D."/>
            <person name="Bobe J."/>
            <person name="Volff J.N."/>
            <person name="Genet C."/>
            <person name="Wincker P."/>
            <person name="Jaillon O."/>
            <person name="Roest Crollius H."/>
            <person name="Guiguen Y."/>
        </authorList>
    </citation>
    <scope>NUCLEOTIDE SEQUENCE [LARGE SCALE GENOMIC DNA]</scope>
</reference>
<evidence type="ECO:0000256" key="1">
    <source>
        <dbReference type="ARBA" id="ARBA00022737"/>
    </source>
</evidence>
<dbReference type="InterPro" id="IPR035979">
    <property type="entry name" value="RBD_domain_sf"/>
</dbReference>
<dbReference type="PANTHER" id="PTHR48032">
    <property type="entry name" value="RNA-BINDING PROTEIN MUSASHI HOMOLOG RBP6"/>
    <property type="match status" value="1"/>
</dbReference>
<organism evidence="5 6">
    <name type="scientific">Oncorhynchus mykiss</name>
    <name type="common">Rainbow trout</name>
    <name type="synonym">Salmo gairdneri</name>
    <dbReference type="NCBI Taxonomy" id="8022"/>
    <lineage>
        <taxon>Eukaryota</taxon>
        <taxon>Metazoa</taxon>
        <taxon>Chordata</taxon>
        <taxon>Craniata</taxon>
        <taxon>Vertebrata</taxon>
        <taxon>Euteleostomi</taxon>
        <taxon>Actinopterygii</taxon>
        <taxon>Neopterygii</taxon>
        <taxon>Teleostei</taxon>
        <taxon>Protacanthopterygii</taxon>
        <taxon>Salmoniformes</taxon>
        <taxon>Salmonidae</taxon>
        <taxon>Salmoninae</taxon>
        <taxon>Oncorhynchus</taxon>
    </lineage>
</organism>
<dbReference type="PANTHER" id="PTHR48032:SF10">
    <property type="entry name" value="RNA-BINDING PROTEIN MUSASHI HOMOLOG 2"/>
    <property type="match status" value="1"/>
</dbReference>
<dbReference type="GO" id="GO:0003729">
    <property type="term" value="F:mRNA binding"/>
    <property type="evidence" value="ECO:0007669"/>
    <property type="project" value="TreeGrafter"/>
</dbReference>
<accession>A0A060Z7C0</accession>
<dbReference type="InterPro" id="IPR012677">
    <property type="entry name" value="Nucleotide-bd_a/b_plait_sf"/>
</dbReference>
<evidence type="ECO:0000256" key="3">
    <source>
        <dbReference type="PROSITE-ProRule" id="PRU00176"/>
    </source>
</evidence>
<dbReference type="Gene3D" id="3.30.70.330">
    <property type="match status" value="1"/>
</dbReference>
<reference evidence="5" key="2">
    <citation type="submission" date="2014-03" db="EMBL/GenBank/DDBJ databases">
        <authorList>
            <person name="Genoscope - CEA"/>
        </authorList>
    </citation>
    <scope>NUCLEOTIDE SEQUENCE</scope>
</reference>
<evidence type="ECO:0000313" key="5">
    <source>
        <dbReference type="EMBL" id="CDQ97619.1"/>
    </source>
</evidence>
<protein>
    <recommendedName>
        <fullName evidence="4">RRM domain-containing protein</fullName>
    </recommendedName>
</protein>